<dbReference type="GO" id="GO:0009252">
    <property type="term" value="P:peptidoglycan biosynthetic process"/>
    <property type="evidence" value="ECO:0007669"/>
    <property type="project" value="UniProtKB-UniPathway"/>
</dbReference>
<keyword evidence="9" id="KW-0133">Cell shape</keyword>
<evidence type="ECO:0000256" key="14">
    <source>
        <dbReference type="PIRSR" id="PIRSR618044-2"/>
    </source>
</evidence>
<evidence type="ECO:0000256" key="11">
    <source>
        <dbReference type="ARBA" id="ARBA00023316"/>
    </source>
</evidence>
<keyword evidence="5 19" id="KW-0121">Carboxypeptidase</keyword>
<dbReference type="SMART" id="SM00936">
    <property type="entry name" value="PBP5_C"/>
    <property type="match status" value="1"/>
</dbReference>
<evidence type="ECO:0000256" key="1">
    <source>
        <dbReference type="ARBA" id="ARBA00003217"/>
    </source>
</evidence>
<dbReference type="OrthoDB" id="9791132at2"/>
<dbReference type="GO" id="GO:0008360">
    <property type="term" value="P:regulation of cell shape"/>
    <property type="evidence" value="ECO:0007669"/>
    <property type="project" value="UniProtKB-KW"/>
</dbReference>
<organism evidence="19 20">
    <name type="scientific">Desulforamulus profundi</name>
    <dbReference type="NCBI Taxonomy" id="1383067"/>
    <lineage>
        <taxon>Bacteria</taxon>
        <taxon>Bacillati</taxon>
        <taxon>Bacillota</taxon>
        <taxon>Clostridia</taxon>
        <taxon>Eubacteriales</taxon>
        <taxon>Peptococcaceae</taxon>
        <taxon>Desulforamulus</taxon>
    </lineage>
</organism>
<dbReference type="PRINTS" id="PR00725">
    <property type="entry name" value="DADACBPTASE1"/>
</dbReference>
<dbReference type="EC" id="3.4.16.4" evidence="4"/>
<dbReference type="GO" id="GO:0006508">
    <property type="term" value="P:proteolysis"/>
    <property type="evidence" value="ECO:0007669"/>
    <property type="project" value="UniProtKB-KW"/>
</dbReference>
<evidence type="ECO:0000256" key="7">
    <source>
        <dbReference type="ARBA" id="ARBA00022729"/>
    </source>
</evidence>
<name>A0A2C6MBN6_9FIRM</name>
<dbReference type="SUPFAM" id="SSF56601">
    <property type="entry name" value="beta-lactamase/transpeptidase-like"/>
    <property type="match status" value="1"/>
</dbReference>
<evidence type="ECO:0000313" key="20">
    <source>
        <dbReference type="Proteomes" id="UP000222564"/>
    </source>
</evidence>
<dbReference type="Gene3D" id="2.60.410.10">
    <property type="entry name" value="D-Ala-D-Ala carboxypeptidase, C-terminal domain"/>
    <property type="match status" value="1"/>
</dbReference>
<dbReference type="RefSeq" id="WP_099083762.1">
    <property type="nucleotide sequence ID" value="NZ_AWQQ01000091.1"/>
</dbReference>
<dbReference type="SUPFAM" id="SSF69189">
    <property type="entry name" value="Penicillin-binding protein associated domain"/>
    <property type="match status" value="1"/>
</dbReference>
<dbReference type="GO" id="GO:0071555">
    <property type="term" value="P:cell wall organization"/>
    <property type="evidence" value="ECO:0007669"/>
    <property type="project" value="UniProtKB-KW"/>
</dbReference>
<dbReference type="Proteomes" id="UP000222564">
    <property type="component" value="Unassembled WGS sequence"/>
</dbReference>
<evidence type="ECO:0000313" key="19">
    <source>
        <dbReference type="EMBL" id="PHJ37458.1"/>
    </source>
</evidence>
<feature type="active site" description="Proton acceptor" evidence="13">
    <location>
        <position position="99"/>
    </location>
</feature>
<comment type="function">
    <text evidence="1">Removes C-terminal D-alanyl residues from sugar-peptide cell wall precursors.</text>
</comment>
<evidence type="ECO:0000256" key="5">
    <source>
        <dbReference type="ARBA" id="ARBA00022645"/>
    </source>
</evidence>
<dbReference type="PANTHER" id="PTHR21581">
    <property type="entry name" value="D-ALANYL-D-ALANINE CARBOXYPEPTIDASE"/>
    <property type="match status" value="1"/>
</dbReference>
<dbReference type="InterPro" id="IPR037167">
    <property type="entry name" value="Peptidase_S11_C_sf"/>
</dbReference>
<keyword evidence="11" id="KW-0961">Cell wall biogenesis/degradation</keyword>
<dbReference type="UniPathway" id="UPA00219"/>
<evidence type="ECO:0000256" key="6">
    <source>
        <dbReference type="ARBA" id="ARBA00022670"/>
    </source>
</evidence>
<gene>
    <name evidence="19" type="ORF">P378_16360</name>
</gene>
<evidence type="ECO:0000256" key="13">
    <source>
        <dbReference type="PIRSR" id="PIRSR618044-1"/>
    </source>
</evidence>
<dbReference type="EMBL" id="AWQQ01000091">
    <property type="protein sequence ID" value="PHJ37458.1"/>
    <property type="molecule type" value="Genomic_DNA"/>
</dbReference>
<evidence type="ECO:0000256" key="2">
    <source>
        <dbReference type="ARBA" id="ARBA00004752"/>
    </source>
</evidence>
<proteinExistence type="inferred from homology"/>
<dbReference type="Pfam" id="PF00768">
    <property type="entry name" value="Peptidase_S11"/>
    <property type="match status" value="1"/>
</dbReference>
<feature type="active site" evidence="13">
    <location>
        <position position="156"/>
    </location>
</feature>
<evidence type="ECO:0000256" key="12">
    <source>
        <dbReference type="ARBA" id="ARBA00034000"/>
    </source>
</evidence>
<dbReference type="InterPro" id="IPR012338">
    <property type="entry name" value="Beta-lactam/transpept-like"/>
</dbReference>
<comment type="pathway">
    <text evidence="2">Cell wall biogenesis; peptidoglycan biosynthesis.</text>
</comment>
<reference evidence="19 20" key="1">
    <citation type="submission" date="2013-09" db="EMBL/GenBank/DDBJ databases">
        <title>Biodegradation of hydrocarbons in the deep terrestrial subsurface : characterization of a microbial consortium composed of two Desulfotomaculum species originating from a deep geological formation.</title>
        <authorList>
            <person name="Aullo T."/>
            <person name="Berlendis S."/>
            <person name="Lascourreges J.-F."/>
            <person name="Dessort D."/>
            <person name="Saint-Laurent S."/>
            <person name="Schraauwers B."/>
            <person name="Mas J."/>
            <person name="Magot M."/>
            <person name="Ranchou-Peyruse A."/>
        </authorList>
    </citation>
    <scope>NUCLEOTIDE SEQUENCE [LARGE SCALE GENOMIC DNA]</scope>
    <source>
        <strain evidence="19 20">Bs107</strain>
    </source>
</reference>
<evidence type="ECO:0000256" key="3">
    <source>
        <dbReference type="ARBA" id="ARBA00007164"/>
    </source>
</evidence>
<keyword evidence="7 17" id="KW-0732">Signal</keyword>
<keyword evidence="20" id="KW-1185">Reference proteome</keyword>
<feature type="domain" description="Peptidase S11 D-Ala-D-Ala carboxypeptidase A C-terminal" evidence="18">
    <location>
        <begin position="309"/>
        <end position="399"/>
    </location>
</feature>
<feature type="signal peptide" evidence="17">
    <location>
        <begin position="1"/>
        <end position="25"/>
    </location>
</feature>
<comment type="similarity">
    <text evidence="3 15">Belongs to the peptidase S11 family.</text>
</comment>
<feature type="binding site" evidence="14">
    <location>
        <position position="259"/>
    </location>
    <ligand>
        <name>substrate</name>
    </ligand>
</feature>
<sequence length="417" mass="45394">MKRKSKTILITLVCLLLSLTLCLSAALAVPAAQNPAETRQSERNQGPKPVPKAGAGDKSSSSAQLETTAETAVLMDYSSGQILFDKNMHQSRPMASVTKLMTMLLICEAEAQGKIKMTDKVVASEHAAGMGGSQIFLEPGEEMTAKEMLISIATGSANDASVAMAEQVAGSEEAFVAMMNDKVKELGLKNTHFANPTGLPADNHYTSAYDMAQILRECLRYPLFREVSAIYEYDLRGGEFKLWNTNKLLKWYPGADAGKTGWTNEASYCLAASAKRDGLRLISVVLGCPMPRTHFQETIKLFNYGFARYKAVNLAEAGQVVREIEVGKGEIDKVKVITKDPVGLVVPKGQEKTVQGKINLPDMLDAPVKKGQIIGNYVLTKDGQEILKVDLVAARDVKKASPLQLLNDMLDRVYSLD</sequence>
<dbReference type="InterPro" id="IPR015956">
    <property type="entry name" value="Peniciliin-bd_prot_C_sf"/>
</dbReference>
<evidence type="ECO:0000256" key="9">
    <source>
        <dbReference type="ARBA" id="ARBA00022960"/>
    </source>
</evidence>
<evidence type="ECO:0000256" key="16">
    <source>
        <dbReference type="SAM" id="MobiDB-lite"/>
    </source>
</evidence>
<keyword evidence="8" id="KW-0378">Hydrolase</keyword>
<accession>A0A2C6MBN6</accession>
<feature type="region of interest" description="Disordered" evidence="16">
    <location>
        <begin position="33"/>
        <end position="65"/>
    </location>
</feature>
<keyword evidence="10" id="KW-0573">Peptidoglycan synthesis</keyword>
<keyword evidence="6" id="KW-0645">Protease</keyword>
<dbReference type="InterPro" id="IPR018044">
    <property type="entry name" value="Peptidase_S11"/>
</dbReference>
<evidence type="ECO:0000259" key="18">
    <source>
        <dbReference type="SMART" id="SM00936"/>
    </source>
</evidence>
<dbReference type="Pfam" id="PF07943">
    <property type="entry name" value="PBP5_C"/>
    <property type="match status" value="1"/>
</dbReference>
<comment type="caution">
    <text evidence="19">The sequence shown here is derived from an EMBL/GenBank/DDBJ whole genome shotgun (WGS) entry which is preliminary data.</text>
</comment>
<dbReference type="InterPro" id="IPR012907">
    <property type="entry name" value="Peptidase_S11_C"/>
</dbReference>
<evidence type="ECO:0000256" key="8">
    <source>
        <dbReference type="ARBA" id="ARBA00022801"/>
    </source>
</evidence>
<dbReference type="AlphaFoldDB" id="A0A2C6MBN6"/>
<feature type="chain" id="PRO_5038687193" description="serine-type D-Ala-D-Ala carboxypeptidase" evidence="17">
    <location>
        <begin position="26"/>
        <end position="417"/>
    </location>
</feature>
<dbReference type="PANTHER" id="PTHR21581:SF6">
    <property type="entry name" value="TRAFFICKING PROTEIN PARTICLE COMPLEX SUBUNIT 12"/>
    <property type="match status" value="1"/>
</dbReference>
<evidence type="ECO:0000256" key="10">
    <source>
        <dbReference type="ARBA" id="ARBA00022984"/>
    </source>
</evidence>
<evidence type="ECO:0000256" key="4">
    <source>
        <dbReference type="ARBA" id="ARBA00012448"/>
    </source>
</evidence>
<dbReference type="InterPro" id="IPR001967">
    <property type="entry name" value="Peptidase_S11_N"/>
</dbReference>
<dbReference type="GO" id="GO:0009002">
    <property type="term" value="F:serine-type D-Ala-D-Ala carboxypeptidase activity"/>
    <property type="evidence" value="ECO:0007669"/>
    <property type="project" value="UniProtKB-EC"/>
</dbReference>
<evidence type="ECO:0000256" key="15">
    <source>
        <dbReference type="RuleBase" id="RU004016"/>
    </source>
</evidence>
<evidence type="ECO:0000256" key="17">
    <source>
        <dbReference type="SAM" id="SignalP"/>
    </source>
</evidence>
<comment type="catalytic activity">
    <reaction evidence="12">
        <text>Preferential cleavage: (Ac)2-L-Lys-D-Ala-|-D-Ala. Also transpeptidation of peptidyl-alanyl moieties that are N-acyl substituents of D-alanine.</text>
        <dbReference type="EC" id="3.4.16.4"/>
    </reaction>
</comment>
<protein>
    <recommendedName>
        <fullName evidence="4">serine-type D-Ala-D-Ala carboxypeptidase</fullName>
        <ecNumber evidence="4">3.4.16.4</ecNumber>
    </recommendedName>
</protein>
<dbReference type="Gene3D" id="3.40.710.10">
    <property type="entry name" value="DD-peptidase/beta-lactamase superfamily"/>
    <property type="match status" value="1"/>
</dbReference>
<feature type="active site" description="Acyl-ester intermediate" evidence="13">
    <location>
        <position position="96"/>
    </location>
</feature>